<dbReference type="RefSeq" id="WP_185526437.1">
    <property type="nucleotide sequence ID" value="NZ_JAARWN010000012.1"/>
</dbReference>
<name>A0A7X1CQF2_9LIST</name>
<gene>
    <name evidence="2" type="ORF">HCA69_11370</name>
</gene>
<feature type="transmembrane region" description="Helical" evidence="1">
    <location>
        <begin position="40"/>
        <end position="60"/>
    </location>
</feature>
<evidence type="ECO:0000256" key="1">
    <source>
        <dbReference type="SAM" id="Phobius"/>
    </source>
</evidence>
<proteinExistence type="predicted"/>
<feature type="transmembrane region" description="Helical" evidence="1">
    <location>
        <begin position="12"/>
        <end position="34"/>
    </location>
</feature>
<accession>A0A7X1CQF2</accession>
<keyword evidence="1" id="KW-0812">Transmembrane</keyword>
<feature type="transmembrane region" description="Helical" evidence="1">
    <location>
        <begin position="67"/>
        <end position="85"/>
    </location>
</feature>
<dbReference type="AlphaFoldDB" id="A0A7X1CQF2"/>
<dbReference type="EMBL" id="JAARWN010000012">
    <property type="protein sequence ID" value="MBC1936971.1"/>
    <property type="molecule type" value="Genomic_DNA"/>
</dbReference>
<reference evidence="2 3" key="1">
    <citation type="submission" date="2020-03" db="EMBL/GenBank/DDBJ databases">
        <title>Soil Listeria distribution.</title>
        <authorList>
            <person name="Liao J."/>
            <person name="Wiedmann M."/>
        </authorList>
    </citation>
    <scope>NUCLEOTIDE SEQUENCE [LARGE SCALE GENOMIC DNA]</scope>
    <source>
        <strain evidence="2 3">FSL L7-0741</strain>
    </source>
</reference>
<dbReference type="Proteomes" id="UP000535908">
    <property type="component" value="Unassembled WGS sequence"/>
</dbReference>
<keyword evidence="1" id="KW-1133">Transmembrane helix</keyword>
<protein>
    <submittedName>
        <fullName evidence="2">Uncharacterized protein</fullName>
    </submittedName>
</protein>
<comment type="caution">
    <text evidence="2">The sequence shown here is derived from an EMBL/GenBank/DDBJ whole genome shotgun (WGS) entry which is preliminary data.</text>
</comment>
<keyword evidence="1" id="KW-0472">Membrane</keyword>
<evidence type="ECO:0000313" key="2">
    <source>
        <dbReference type="EMBL" id="MBC1936971.1"/>
    </source>
</evidence>
<sequence length="97" mass="10902">MDIMVRSESTKKVISFLLLIFIFFLLTCGTYLYAWGEEIAIKPLEFIVVSVLAVCALIIFWGKTKSWFLVVFGGIFSIVCLAYIVNGTVMEAMALFS</sequence>
<evidence type="ECO:0000313" key="3">
    <source>
        <dbReference type="Proteomes" id="UP000535908"/>
    </source>
</evidence>
<organism evidence="2 3">
    <name type="scientific">Listeria grandensis</name>
    <dbReference type="NCBI Taxonomy" id="1494963"/>
    <lineage>
        <taxon>Bacteria</taxon>
        <taxon>Bacillati</taxon>
        <taxon>Bacillota</taxon>
        <taxon>Bacilli</taxon>
        <taxon>Bacillales</taxon>
        <taxon>Listeriaceae</taxon>
        <taxon>Listeria</taxon>
    </lineage>
</organism>